<dbReference type="Proteomes" id="UP000824024">
    <property type="component" value="Unassembled WGS sequence"/>
</dbReference>
<evidence type="ECO:0000313" key="1">
    <source>
        <dbReference type="EMBL" id="HIZ06958.1"/>
    </source>
</evidence>
<comment type="caution">
    <text evidence="1">The sequence shown here is derived from an EMBL/GenBank/DDBJ whole genome shotgun (WGS) entry which is preliminary data.</text>
</comment>
<gene>
    <name evidence="1" type="ORF">IAA08_03360</name>
</gene>
<dbReference type="AlphaFoldDB" id="A0A9D2IG00"/>
<reference evidence="1" key="2">
    <citation type="submission" date="2021-04" db="EMBL/GenBank/DDBJ databases">
        <authorList>
            <person name="Gilroy R."/>
        </authorList>
    </citation>
    <scope>NUCLEOTIDE SEQUENCE</scope>
    <source>
        <strain evidence="1">CHK192-9172</strain>
    </source>
</reference>
<accession>A0A9D2IG00</accession>
<sequence>MEYHSVHDNVIEKTAEKVFAPVMYAYVSWVLEQAEKENIKRLYFLARDGYQMYLTARILCANGAHPVDCRYLKCSRYALRVPAYHLQQEACLDLICQGGIDVTLRKVLKRTGLEDAALEQAAETMNLTDALDQELSYQEVLGLKEKFAENKKLMEMIYEHSRKAYGAAAGYLRQEGLLEDISFAVVDSGWIGTLQQTLQVILRQEGYTGSVKGFYFGLYEIPEGADRSCYQAFYFMPFGQKKRKVFFSNSLFECIFGAPEGMTVAYSEECGRYVPIPEQKENRNRVKIEQTADAVCRYVKELYDEKKIISADGVQKLLEGFMGHPSREEAEEFGKWKFTDDVLESAGQTVAANLNEKEIAKNHFVNKSLIMLGLKKGPVHESAWLEGSIVRCGRHVARHLRQNRLYKYVLYTRKEIMEKKKQK</sequence>
<organism evidence="1 2">
    <name type="scientific">Candidatus Eubacterium avistercoris</name>
    <dbReference type="NCBI Taxonomy" id="2838567"/>
    <lineage>
        <taxon>Bacteria</taxon>
        <taxon>Bacillati</taxon>
        <taxon>Bacillota</taxon>
        <taxon>Clostridia</taxon>
        <taxon>Eubacteriales</taxon>
        <taxon>Eubacteriaceae</taxon>
        <taxon>Eubacterium</taxon>
    </lineage>
</organism>
<name>A0A9D2IG00_9FIRM</name>
<dbReference type="EMBL" id="DXCH01000092">
    <property type="protein sequence ID" value="HIZ06958.1"/>
    <property type="molecule type" value="Genomic_DNA"/>
</dbReference>
<protein>
    <submittedName>
        <fullName evidence="1">Uncharacterized protein</fullName>
    </submittedName>
</protein>
<evidence type="ECO:0000313" key="2">
    <source>
        <dbReference type="Proteomes" id="UP000824024"/>
    </source>
</evidence>
<reference evidence="1" key="1">
    <citation type="journal article" date="2021" name="PeerJ">
        <title>Extensive microbial diversity within the chicken gut microbiome revealed by metagenomics and culture.</title>
        <authorList>
            <person name="Gilroy R."/>
            <person name="Ravi A."/>
            <person name="Getino M."/>
            <person name="Pursley I."/>
            <person name="Horton D.L."/>
            <person name="Alikhan N.F."/>
            <person name="Baker D."/>
            <person name="Gharbi K."/>
            <person name="Hall N."/>
            <person name="Watson M."/>
            <person name="Adriaenssens E.M."/>
            <person name="Foster-Nyarko E."/>
            <person name="Jarju S."/>
            <person name="Secka A."/>
            <person name="Antonio M."/>
            <person name="Oren A."/>
            <person name="Chaudhuri R.R."/>
            <person name="La Ragione R."/>
            <person name="Hildebrand F."/>
            <person name="Pallen M.J."/>
        </authorList>
    </citation>
    <scope>NUCLEOTIDE SEQUENCE</scope>
    <source>
        <strain evidence="1">CHK192-9172</strain>
    </source>
</reference>
<proteinExistence type="predicted"/>